<dbReference type="EC" id="2.1.3.12" evidence="2"/>
<dbReference type="Gene3D" id="3.30.420.40">
    <property type="match status" value="1"/>
</dbReference>
<gene>
    <name evidence="2" type="primary">novN_2</name>
    <name evidence="2" type="ORF">LAUMK142_00851</name>
</gene>
<dbReference type="PANTHER" id="PTHR34847">
    <property type="entry name" value="NODULATION PROTEIN U"/>
    <property type="match status" value="1"/>
</dbReference>
<reference evidence="2 3" key="1">
    <citation type="submission" date="2018-09" db="EMBL/GenBank/DDBJ databases">
        <authorList>
            <person name="Tagini F."/>
        </authorList>
    </citation>
    <scope>NUCLEOTIDE SEQUENCE [LARGE SCALE GENOMIC DNA]</scope>
    <source>
        <strain evidence="2 3">MK142</strain>
    </source>
</reference>
<keyword evidence="3" id="KW-1185">Reference proteome</keyword>
<dbReference type="InterPro" id="IPR003696">
    <property type="entry name" value="Carbtransf_dom"/>
</dbReference>
<dbReference type="GO" id="GO:0016740">
    <property type="term" value="F:transferase activity"/>
    <property type="evidence" value="ECO:0007669"/>
    <property type="project" value="UniProtKB-KW"/>
</dbReference>
<organism evidence="2 3">
    <name type="scientific">Mycobacterium pseudokansasii</name>
    <dbReference type="NCBI Taxonomy" id="2341080"/>
    <lineage>
        <taxon>Bacteria</taxon>
        <taxon>Bacillati</taxon>
        <taxon>Actinomycetota</taxon>
        <taxon>Actinomycetes</taxon>
        <taxon>Mycobacteriales</taxon>
        <taxon>Mycobacteriaceae</taxon>
        <taxon>Mycobacterium</taxon>
    </lineage>
</organism>
<proteinExistence type="predicted"/>
<protein>
    <submittedName>
        <fullName evidence="2">Decarbamoylnovobiocin carbamoyltransferase</fullName>
        <ecNumber evidence="2">2.1.3.12</ecNumber>
    </submittedName>
</protein>
<feature type="domain" description="Carbamoyltransferase" evidence="1">
    <location>
        <begin position="26"/>
        <end position="79"/>
    </location>
</feature>
<evidence type="ECO:0000313" key="2">
    <source>
        <dbReference type="EMBL" id="VBA47612.1"/>
    </source>
</evidence>
<dbReference type="OrthoDB" id="9780777at2"/>
<dbReference type="Pfam" id="PF02543">
    <property type="entry name" value="Carbam_trans_N"/>
    <property type="match status" value="1"/>
</dbReference>
<dbReference type="EMBL" id="UPHU01000001">
    <property type="protein sequence ID" value="VBA47612.1"/>
    <property type="molecule type" value="Genomic_DNA"/>
</dbReference>
<name>A0A498QKX8_9MYCO</name>
<evidence type="ECO:0000313" key="3">
    <source>
        <dbReference type="Proteomes" id="UP000268285"/>
    </source>
</evidence>
<keyword evidence="2" id="KW-0808">Transferase</keyword>
<dbReference type="Proteomes" id="UP000268285">
    <property type="component" value="Unassembled WGS sequence"/>
</dbReference>
<evidence type="ECO:0000259" key="1">
    <source>
        <dbReference type="Pfam" id="PF02543"/>
    </source>
</evidence>
<dbReference type="RefSeq" id="WP_063468163.1">
    <property type="nucleotide sequence ID" value="NZ_JAIENV010000131.1"/>
</dbReference>
<dbReference type="AlphaFoldDB" id="A0A498QKX8"/>
<dbReference type="PANTHER" id="PTHR34847:SF1">
    <property type="entry name" value="NODULATION PROTEIN U"/>
    <property type="match status" value="1"/>
</dbReference>
<dbReference type="InterPro" id="IPR051338">
    <property type="entry name" value="NodU/CmcH_Carbamoyltrnsfr"/>
</dbReference>
<accession>A0A498QKX8</accession>
<sequence length="148" mass="15907">MRTLGIAFGGISAEHEDNILPGFSGHDAAAALMVDGRVVAAVEEERLSRLKHSNFFPARAAAFCLAHGGLTSEDVDAVAVSLSRTSADGYARRMALEDTRATERDGVSWIAGLFRRHLGWEVAPSCASAHTTRRTRGVRCGVRLLTSR</sequence>